<keyword evidence="1" id="KW-0732">Signal</keyword>
<accession>A0A1U7LJI5</accession>
<proteinExistence type="predicted"/>
<dbReference type="AlphaFoldDB" id="A0A1U7LJI5"/>
<dbReference type="Proteomes" id="UP000186594">
    <property type="component" value="Unassembled WGS sequence"/>
</dbReference>
<reference evidence="2 3" key="1">
    <citation type="submission" date="2016-04" db="EMBL/GenBank/DDBJ databases">
        <title>Evolutionary innovation and constraint leading to complex multicellularity in the Ascomycota.</title>
        <authorList>
            <person name="Cisse O."/>
            <person name="Nguyen A."/>
            <person name="Hewitt D.A."/>
            <person name="Jedd G."/>
            <person name="Stajich J.E."/>
        </authorList>
    </citation>
    <scope>NUCLEOTIDE SEQUENCE [LARGE SCALE GENOMIC DNA]</scope>
    <source>
        <strain evidence="2 3">DAH-3</strain>
    </source>
</reference>
<protein>
    <submittedName>
        <fullName evidence="2">Uncharacterized protein</fullName>
    </submittedName>
</protein>
<evidence type="ECO:0000313" key="3">
    <source>
        <dbReference type="Proteomes" id="UP000186594"/>
    </source>
</evidence>
<feature type="chain" id="PRO_5012752930" evidence="1">
    <location>
        <begin position="17"/>
        <end position="231"/>
    </location>
</feature>
<feature type="signal peptide" evidence="1">
    <location>
        <begin position="1"/>
        <end position="16"/>
    </location>
</feature>
<keyword evidence="3" id="KW-1185">Reference proteome</keyword>
<evidence type="ECO:0000256" key="1">
    <source>
        <dbReference type="SAM" id="SignalP"/>
    </source>
</evidence>
<comment type="caution">
    <text evidence="2">The sequence shown here is derived from an EMBL/GenBank/DDBJ whole genome shotgun (WGS) entry which is preliminary data.</text>
</comment>
<dbReference type="EMBL" id="LXFE01002845">
    <property type="protein sequence ID" value="OLL22753.1"/>
    <property type="molecule type" value="Genomic_DNA"/>
</dbReference>
<evidence type="ECO:0000313" key="2">
    <source>
        <dbReference type="EMBL" id="OLL22753.1"/>
    </source>
</evidence>
<sequence length="231" mass="26673">MRPIIPLLAFFTLTLANPIQKAKGIAKRIFGVGEAEQANSFGYEGGETQTQAWMLAALGKKGTYSFNFKSWVEPGIATWPATNHQCFNETVRFDLMFHRYRCHNIKKINIWQRKGFLNFRKRKLVWSVAGPKNIEKYVHDNQGNPTHKWRNGRVDHLDPRSFELPSAETINVTSQFLNNQPMKAGRVYWIQIETVEHPCQEIETPHNMNYKLVNCNEDGNEEETSDDDGDD</sequence>
<name>A0A1U7LJI5_NEOID</name>
<gene>
    <name evidence="2" type="ORF">NEOLI_004659</name>
</gene>
<organism evidence="2 3">
    <name type="scientific">Neolecta irregularis (strain DAH-3)</name>
    <dbReference type="NCBI Taxonomy" id="1198029"/>
    <lineage>
        <taxon>Eukaryota</taxon>
        <taxon>Fungi</taxon>
        <taxon>Dikarya</taxon>
        <taxon>Ascomycota</taxon>
        <taxon>Taphrinomycotina</taxon>
        <taxon>Neolectales</taxon>
        <taxon>Neolectaceae</taxon>
        <taxon>Neolecta</taxon>
    </lineage>
</organism>